<gene>
    <name evidence="2" type="ORF">EMAD1354_LOCUS1724</name>
</gene>
<dbReference type="Gene3D" id="3.40.525.10">
    <property type="entry name" value="CRAL-TRIO lipid binding domain"/>
    <property type="match status" value="1"/>
</dbReference>
<dbReference type="SUPFAM" id="SSF52087">
    <property type="entry name" value="CRAL/TRIO domain"/>
    <property type="match status" value="1"/>
</dbReference>
<dbReference type="PANTHER" id="PTHR46590">
    <property type="entry name" value="PHOSPHATIDYLINOSITOL TRANSFER PROTEIN CSR1-RELATED"/>
    <property type="match status" value="1"/>
</dbReference>
<sequence length="234" mass="26847">MLGALRVALEARCSSEEALSCVGCATDGDLLRALRARKNDERAAVELVIQEKIWRRENLPVNEDNEKMLKVRARNVAYIVHAPDYEGRSVVMTITARHDRSEVQFEEGEAFGLWLVEHTISHAQRFGHEQFTLIFDLAGFGWAQMDLPLARRMNELLVQSYPERLGKCLLLNAPFVFSSFYALVSPFIDQSTRERIVFVRDLAQLHEFVPREHLPTEYGGPRDLEIDVKRTYNA</sequence>
<evidence type="ECO:0000313" key="2">
    <source>
        <dbReference type="EMBL" id="CAD8725644.1"/>
    </source>
</evidence>
<dbReference type="PANTHER" id="PTHR46590:SF1">
    <property type="entry name" value="PHOSPHATIDYLINOSITOL TRANSFER PROTEIN CSR1"/>
    <property type="match status" value="1"/>
</dbReference>
<dbReference type="EMBL" id="HBFE01002596">
    <property type="protein sequence ID" value="CAD8725644.1"/>
    <property type="molecule type" value="Transcribed_RNA"/>
</dbReference>
<organism evidence="2">
    <name type="scientific">Erythrolobus madagascarensis</name>
    <dbReference type="NCBI Taxonomy" id="708628"/>
    <lineage>
        <taxon>Eukaryota</taxon>
        <taxon>Rhodophyta</taxon>
        <taxon>Bangiophyceae</taxon>
        <taxon>Porphyridiales</taxon>
        <taxon>Porphyridiaceae</taxon>
        <taxon>Erythrolobus</taxon>
    </lineage>
</organism>
<evidence type="ECO:0000259" key="1">
    <source>
        <dbReference type="PROSITE" id="PS50191"/>
    </source>
</evidence>
<feature type="domain" description="CRAL-TRIO" evidence="1">
    <location>
        <begin position="67"/>
        <end position="226"/>
    </location>
</feature>
<proteinExistence type="predicted"/>
<dbReference type="InterPro" id="IPR001251">
    <property type="entry name" value="CRAL-TRIO_dom"/>
</dbReference>
<dbReference type="PRINTS" id="PR00180">
    <property type="entry name" value="CRETINALDHBP"/>
</dbReference>
<protein>
    <recommendedName>
        <fullName evidence="1">CRAL-TRIO domain-containing protein</fullName>
    </recommendedName>
</protein>
<dbReference type="PROSITE" id="PS50191">
    <property type="entry name" value="CRAL_TRIO"/>
    <property type="match status" value="1"/>
</dbReference>
<dbReference type="InterPro" id="IPR052432">
    <property type="entry name" value="PITP/CRAL-TRIO"/>
</dbReference>
<name>A0A7S0T589_9RHOD</name>
<dbReference type="AlphaFoldDB" id="A0A7S0T589"/>
<reference evidence="2" key="1">
    <citation type="submission" date="2021-01" db="EMBL/GenBank/DDBJ databases">
        <authorList>
            <person name="Corre E."/>
            <person name="Pelletier E."/>
            <person name="Niang G."/>
            <person name="Scheremetjew M."/>
            <person name="Finn R."/>
            <person name="Kale V."/>
            <person name="Holt S."/>
            <person name="Cochrane G."/>
            <person name="Meng A."/>
            <person name="Brown T."/>
            <person name="Cohen L."/>
        </authorList>
    </citation>
    <scope>NUCLEOTIDE SEQUENCE</scope>
    <source>
        <strain evidence="2">CCMP3276</strain>
    </source>
</reference>
<dbReference type="Pfam" id="PF00650">
    <property type="entry name" value="CRAL_TRIO"/>
    <property type="match status" value="1"/>
</dbReference>
<dbReference type="CDD" id="cd00170">
    <property type="entry name" value="SEC14"/>
    <property type="match status" value="1"/>
</dbReference>
<accession>A0A7S0T589</accession>
<dbReference type="SMART" id="SM00516">
    <property type="entry name" value="SEC14"/>
    <property type="match status" value="1"/>
</dbReference>
<dbReference type="InterPro" id="IPR036865">
    <property type="entry name" value="CRAL-TRIO_dom_sf"/>
</dbReference>